<dbReference type="GO" id="GO:0008408">
    <property type="term" value="F:3'-5' exonuclease activity"/>
    <property type="evidence" value="ECO:0007669"/>
    <property type="project" value="InterPro"/>
</dbReference>
<keyword evidence="6" id="KW-1185">Reference proteome</keyword>
<dbReference type="InterPro" id="IPR012337">
    <property type="entry name" value="RNaseH-like_sf"/>
</dbReference>
<keyword evidence="1" id="KW-0540">Nuclease</keyword>
<reference evidence="5 6" key="1">
    <citation type="submission" date="2015-08" db="EMBL/GenBank/DDBJ databases">
        <title>Next Generation Sequencing and Analysis of the Genome of Puccinia sorghi L Schw, the Causal Agent of Maize Common Rust.</title>
        <authorList>
            <person name="Rochi L."/>
            <person name="Burguener G."/>
            <person name="Darino M."/>
            <person name="Turjanski A."/>
            <person name="Kreff E."/>
            <person name="Dieguez M.J."/>
            <person name="Sacco F."/>
        </authorList>
    </citation>
    <scope>NUCLEOTIDE SEQUENCE [LARGE SCALE GENOMIC DNA]</scope>
    <source>
        <strain evidence="5 6">RO10H11247</strain>
    </source>
</reference>
<dbReference type="InterPro" id="IPR036397">
    <property type="entry name" value="RNaseH_sf"/>
</dbReference>
<organism evidence="5 6">
    <name type="scientific">Puccinia sorghi</name>
    <dbReference type="NCBI Taxonomy" id="27349"/>
    <lineage>
        <taxon>Eukaryota</taxon>
        <taxon>Fungi</taxon>
        <taxon>Dikarya</taxon>
        <taxon>Basidiomycota</taxon>
        <taxon>Pucciniomycotina</taxon>
        <taxon>Pucciniomycetes</taxon>
        <taxon>Pucciniales</taxon>
        <taxon>Pucciniaceae</taxon>
        <taxon>Puccinia</taxon>
    </lineage>
</organism>
<dbReference type="AlphaFoldDB" id="A0A0L6VQB1"/>
<dbReference type="GO" id="GO:0003676">
    <property type="term" value="F:nucleic acid binding"/>
    <property type="evidence" value="ECO:0007669"/>
    <property type="project" value="InterPro"/>
</dbReference>
<proteinExistence type="predicted"/>
<evidence type="ECO:0000313" key="5">
    <source>
        <dbReference type="EMBL" id="KNZ62390.1"/>
    </source>
</evidence>
<feature type="region of interest" description="Disordered" evidence="3">
    <location>
        <begin position="1"/>
        <end position="68"/>
    </location>
</feature>
<dbReference type="Gene3D" id="3.30.420.10">
    <property type="entry name" value="Ribonuclease H-like superfamily/Ribonuclease H"/>
    <property type="match status" value="1"/>
</dbReference>
<comment type="caution">
    <text evidence="5">The sequence shown here is derived from an EMBL/GenBank/DDBJ whole genome shotgun (WGS) entry which is preliminary data.</text>
</comment>
<dbReference type="Proteomes" id="UP000037035">
    <property type="component" value="Unassembled WGS sequence"/>
</dbReference>
<dbReference type="GO" id="GO:0005737">
    <property type="term" value="C:cytoplasm"/>
    <property type="evidence" value="ECO:0007669"/>
    <property type="project" value="TreeGrafter"/>
</dbReference>
<protein>
    <recommendedName>
        <fullName evidence="4">3'-5' exonuclease domain-containing protein</fullName>
    </recommendedName>
</protein>
<dbReference type="InterPro" id="IPR051132">
    <property type="entry name" value="3-5_Exonuclease_domain"/>
</dbReference>
<evidence type="ECO:0000256" key="2">
    <source>
        <dbReference type="ARBA" id="ARBA00022801"/>
    </source>
</evidence>
<feature type="domain" description="3'-5' exonuclease" evidence="4">
    <location>
        <begin position="121"/>
        <end position="289"/>
    </location>
</feature>
<dbReference type="VEuPathDB" id="FungiDB:VP01_1276g7"/>
<accession>A0A0L6VQB1</accession>
<dbReference type="GO" id="GO:0006139">
    <property type="term" value="P:nucleobase-containing compound metabolic process"/>
    <property type="evidence" value="ECO:0007669"/>
    <property type="project" value="InterPro"/>
</dbReference>
<dbReference type="OrthoDB" id="1920326at2759"/>
<name>A0A0L6VQB1_9BASI</name>
<feature type="compositionally biased region" description="Polar residues" evidence="3">
    <location>
        <begin position="11"/>
        <end position="30"/>
    </location>
</feature>
<dbReference type="Pfam" id="PF01612">
    <property type="entry name" value="DNA_pol_A_exo1"/>
    <property type="match status" value="1"/>
</dbReference>
<dbReference type="PANTHER" id="PTHR13620">
    <property type="entry name" value="3-5 EXONUCLEASE"/>
    <property type="match status" value="1"/>
</dbReference>
<dbReference type="SUPFAM" id="SSF53098">
    <property type="entry name" value="Ribonuclease H-like"/>
    <property type="match status" value="1"/>
</dbReference>
<dbReference type="CDD" id="cd06141">
    <property type="entry name" value="WRN_exo"/>
    <property type="match status" value="1"/>
</dbReference>
<dbReference type="EMBL" id="LAVV01003076">
    <property type="protein sequence ID" value="KNZ62390.1"/>
    <property type="molecule type" value="Genomic_DNA"/>
</dbReference>
<dbReference type="STRING" id="27349.A0A0L6VQB1"/>
<evidence type="ECO:0000259" key="4">
    <source>
        <dbReference type="Pfam" id="PF01612"/>
    </source>
</evidence>
<evidence type="ECO:0000256" key="3">
    <source>
        <dbReference type="SAM" id="MobiDB-lite"/>
    </source>
</evidence>
<dbReference type="InterPro" id="IPR002562">
    <property type="entry name" value="3'-5'_exonuclease_dom"/>
</dbReference>
<dbReference type="PANTHER" id="PTHR13620:SF104">
    <property type="entry name" value="EXONUCLEASE 3'-5' DOMAIN-CONTAINING PROTEIN 2"/>
    <property type="match status" value="1"/>
</dbReference>
<dbReference type="GO" id="GO:0005634">
    <property type="term" value="C:nucleus"/>
    <property type="evidence" value="ECO:0007669"/>
    <property type="project" value="TreeGrafter"/>
</dbReference>
<evidence type="ECO:0000313" key="6">
    <source>
        <dbReference type="Proteomes" id="UP000037035"/>
    </source>
</evidence>
<evidence type="ECO:0000256" key="1">
    <source>
        <dbReference type="ARBA" id="ARBA00022722"/>
    </source>
</evidence>
<gene>
    <name evidence="5" type="ORF">VP01_1276g7</name>
</gene>
<keyword evidence="2" id="KW-0378">Hydrolase</keyword>
<sequence length="311" mass="35088">MQLTRHHPHQPAQSISSGPLLQTANTSNQPKRTRISANERILQELREKKASRRSSMDPNNSSQSHNADVTRFQVHDPAYRPQSVCVFPVGKDSSDETLRMMIGSVLRDGIMITAHRPPARLVSFDMEWCTDHRARKARPTSLIQICGQSITLIIQLAHIQRPKWFLHVLPAPIAEFLRDRSIIKFGVGISGDASKLTEDLFTDPTGSQVYLDAFVELIDVAKLIDPTARDDIPGNCFSLQRFVARYLEQLLPKSKKIVLSNWESPHLTPNQLNYAASDVISAMRVYLKLYLQPAHHPQFMPPIKYATPGTI</sequence>
<feature type="compositionally biased region" description="Polar residues" evidence="3">
    <location>
        <begin position="56"/>
        <end position="67"/>
    </location>
</feature>